<evidence type="ECO:0000313" key="4">
    <source>
        <dbReference type="EMBL" id="KAJ4954337.1"/>
    </source>
</evidence>
<evidence type="ECO:0000259" key="3">
    <source>
        <dbReference type="SMART" id="SM00856"/>
    </source>
</evidence>
<accession>A0A9Q0GUD0</accession>
<organism evidence="4 5">
    <name type="scientific">Protea cynaroides</name>
    <dbReference type="NCBI Taxonomy" id="273540"/>
    <lineage>
        <taxon>Eukaryota</taxon>
        <taxon>Viridiplantae</taxon>
        <taxon>Streptophyta</taxon>
        <taxon>Embryophyta</taxon>
        <taxon>Tracheophyta</taxon>
        <taxon>Spermatophyta</taxon>
        <taxon>Magnoliopsida</taxon>
        <taxon>Proteales</taxon>
        <taxon>Proteaceae</taxon>
        <taxon>Protea</taxon>
    </lineage>
</organism>
<protein>
    <recommendedName>
        <fullName evidence="3">Pectinesterase inhibitor domain-containing protein</fullName>
    </recommendedName>
</protein>
<name>A0A9Q0GUD0_9MAGN</name>
<feature type="domain" description="Pectinesterase inhibitor" evidence="3">
    <location>
        <begin position="31"/>
        <end position="142"/>
    </location>
</feature>
<dbReference type="PANTHER" id="PTHR31080:SF296">
    <property type="entry name" value="OS05G0360900 PROTEIN"/>
    <property type="match status" value="1"/>
</dbReference>
<feature type="chain" id="PRO_5040161940" description="Pectinesterase inhibitor domain-containing protein" evidence="2">
    <location>
        <begin position="33"/>
        <end position="150"/>
    </location>
</feature>
<dbReference type="OrthoDB" id="1430376at2759"/>
<dbReference type="InterPro" id="IPR035513">
    <property type="entry name" value="Invertase/methylesterase_inhib"/>
</dbReference>
<dbReference type="CDD" id="cd15798">
    <property type="entry name" value="PMEI-like_3"/>
    <property type="match status" value="1"/>
</dbReference>
<comment type="caution">
    <text evidence="4">The sequence shown here is derived from an EMBL/GenBank/DDBJ whole genome shotgun (WGS) entry which is preliminary data.</text>
</comment>
<dbReference type="EMBL" id="JAMYWD010000011">
    <property type="protein sequence ID" value="KAJ4954337.1"/>
    <property type="molecule type" value="Genomic_DNA"/>
</dbReference>
<dbReference type="SUPFAM" id="SSF101148">
    <property type="entry name" value="Plant invertase/pectin methylesterase inhibitor"/>
    <property type="match status" value="1"/>
</dbReference>
<evidence type="ECO:0000256" key="1">
    <source>
        <dbReference type="ARBA" id="ARBA00022729"/>
    </source>
</evidence>
<dbReference type="PANTHER" id="PTHR31080">
    <property type="entry name" value="PECTINESTERASE INHIBITOR-LIKE"/>
    <property type="match status" value="1"/>
</dbReference>
<dbReference type="InterPro" id="IPR006501">
    <property type="entry name" value="Pectinesterase_inhib_dom"/>
</dbReference>
<evidence type="ECO:0000313" key="5">
    <source>
        <dbReference type="Proteomes" id="UP001141806"/>
    </source>
</evidence>
<keyword evidence="5" id="KW-1185">Reference proteome</keyword>
<dbReference type="Pfam" id="PF04043">
    <property type="entry name" value="PMEI"/>
    <property type="match status" value="1"/>
</dbReference>
<dbReference type="AlphaFoldDB" id="A0A9Q0GUD0"/>
<evidence type="ECO:0000256" key="2">
    <source>
        <dbReference type="SAM" id="SignalP"/>
    </source>
</evidence>
<sequence length="150" mass="16347">MKGIRYPPSCYALMAAIVSFLFASSNMKSCLATNYISSCCESTRYPILCYTLVTKLSQRENLMANEKSAINDCVTESLQQMKDLGGSNFEFKKSNLETWVSAALTDDNTCMDGLVGLNGKVEKSIRSSATTAERLTSNALAIINGLTSRP</sequence>
<keyword evidence="1 2" id="KW-0732">Signal</keyword>
<gene>
    <name evidence="4" type="ORF">NE237_011120</name>
</gene>
<dbReference type="SMART" id="SM00856">
    <property type="entry name" value="PMEI"/>
    <property type="match status" value="1"/>
</dbReference>
<proteinExistence type="predicted"/>
<dbReference type="InterPro" id="IPR051955">
    <property type="entry name" value="PME_Inhibitor"/>
</dbReference>
<dbReference type="GO" id="GO:0004857">
    <property type="term" value="F:enzyme inhibitor activity"/>
    <property type="evidence" value="ECO:0007669"/>
    <property type="project" value="InterPro"/>
</dbReference>
<feature type="signal peptide" evidence="2">
    <location>
        <begin position="1"/>
        <end position="32"/>
    </location>
</feature>
<dbReference type="Gene3D" id="1.20.140.40">
    <property type="entry name" value="Invertase/pectin methylesterase inhibitor family protein"/>
    <property type="match status" value="1"/>
</dbReference>
<dbReference type="NCBIfam" id="TIGR01614">
    <property type="entry name" value="PME_inhib"/>
    <property type="match status" value="1"/>
</dbReference>
<dbReference type="Proteomes" id="UP001141806">
    <property type="component" value="Unassembled WGS sequence"/>
</dbReference>
<reference evidence="4" key="1">
    <citation type="journal article" date="2023" name="Plant J.">
        <title>The genome of the king protea, Protea cynaroides.</title>
        <authorList>
            <person name="Chang J."/>
            <person name="Duong T.A."/>
            <person name="Schoeman C."/>
            <person name="Ma X."/>
            <person name="Roodt D."/>
            <person name="Barker N."/>
            <person name="Li Z."/>
            <person name="Van de Peer Y."/>
            <person name="Mizrachi E."/>
        </authorList>
    </citation>
    <scope>NUCLEOTIDE SEQUENCE</scope>
    <source>
        <tissue evidence="4">Young leaves</tissue>
    </source>
</reference>